<dbReference type="SUPFAM" id="SSF46785">
    <property type="entry name" value="Winged helix' DNA-binding domain"/>
    <property type="match status" value="1"/>
</dbReference>
<dbReference type="InterPro" id="IPR036390">
    <property type="entry name" value="WH_DNA-bd_sf"/>
</dbReference>
<dbReference type="InterPro" id="IPR015424">
    <property type="entry name" value="PyrdxlP-dep_Trfase"/>
</dbReference>
<dbReference type="CDD" id="cd00609">
    <property type="entry name" value="AAT_like"/>
    <property type="match status" value="1"/>
</dbReference>
<dbReference type="SMART" id="SM00345">
    <property type="entry name" value="HTH_GNTR"/>
    <property type="match status" value="1"/>
</dbReference>
<dbReference type="Gene3D" id="3.90.1150.10">
    <property type="entry name" value="Aspartate Aminotransferase, domain 1"/>
    <property type="match status" value="1"/>
</dbReference>
<dbReference type="PANTHER" id="PTHR46577:SF1">
    <property type="entry name" value="HTH-TYPE TRANSCRIPTIONAL REGULATORY PROTEIN GABR"/>
    <property type="match status" value="1"/>
</dbReference>
<keyword evidence="3" id="KW-0805">Transcription regulation</keyword>
<dbReference type="GO" id="GO:0003700">
    <property type="term" value="F:DNA-binding transcription factor activity"/>
    <property type="evidence" value="ECO:0007669"/>
    <property type="project" value="InterPro"/>
</dbReference>
<dbReference type="EMBL" id="JAPJZI010000001">
    <property type="protein sequence ID" value="MDA5399695.1"/>
    <property type="molecule type" value="Genomic_DNA"/>
</dbReference>
<sequence length="470" mass="50611">MMGELVNTHRLTRLLGSWEDSDGTLSNNLASGLRLLIENGQLPAGCRLPSERQLAATMGLARTTVGAAFDELRDDGSLNSRAGIGTFVSSAGRTAGARGDARLQSFLERRIMGRVDLRSAAGQALPMVAEELGRLSAADFEPLLGNHGYYPKGLPALREAIAQYYVADGLATSAREVMVTAGAQQAVHIITRSLIEAGDVIVVEEPTYRGGIESLRAAGARLVSVKSGDEGLDVGFFADALERHRPKMALILSTVHNPTGSCLENDKRLEIASLAGEYNVTIIDDASTADTLCRDNRPLPIAGFCSNTITIGSASKLFWGGLRIGWIRAQADVLSSLVAAKSAEDLGTSIPSQIATERLLRRVPEARCLRRALLEDRLTEVLARLAYLLPDWHVHPNQGGASLWIQLPKGRSALAFAEQARRAGVDLLAGPTFSISNECDNHLRLAISAPREKLETGLQRLAHVWNSWAR</sequence>
<dbReference type="RefSeq" id="WP_267991116.1">
    <property type="nucleotide sequence ID" value="NZ_JAPJZI010000001.1"/>
</dbReference>
<proteinExistence type="inferred from homology"/>
<dbReference type="GO" id="GO:0003677">
    <property type="term" value="F:DNA binding"/>
    <property type="evidence" value="ECO:0007669"/>
    <property type="project" value="UniProtKB-KW"/>
</dbReference>
<dbReference type="InterPro" id="IPR051446">
    <property type="entry name" value="HTH_trans_reg/aminotransferase"/>
</dbReference>
<protein>
    <submittedName>
        <fullName evidence="7">PLP-dependent aminotransferase family protein</fullName>
    </submittedName>
</protein>
<dbReference type="AlphaFoldDB" id="A0A9X3UJE2"/>
<evidence type="ECO:0000256" key="4">
    <source>
        <dbReference type="ARBA" id="ARBA00023125"/>
    </source>
</evidence>
<keyword evidence="7" id="KW-0032">Aminotransferase</keyword>
<dbReference type="InterPro" id="IPR015421">
    <property type="entry name" value="PyrdxlP-dep_Trfase_major"/>
</dbReference>
<evidence type="ECO:0000259" key="6">
    <source>
        <dbReference type="PROSITE" id="PS50949"/>
    </source>
</evidence>
<dbReference type="Pfam" id="PF00155">
    <property type="entry name" value="Aminotran_1_2"/>
    <property type="match status" value="1"/>
</dbReference>
<evidence type="ECO:0000256" key="2">
    <source>
        <dbReference type="ARBA" id="ARBA00022898"/>
    </source>
</evidence>
<dbReference type="InterPro" id="IPR015422">
    <property type="entry name" value="PyrdxlP-dep_Trfase_small"/>
</dbReference>
<dbReference type="PROSITE" id="PS50949">
    <property type="entry name" value="HTH_GNTR"/>
    <property type="match status" value="1"/>
</dbReference>
<dbReference type="GO" id="GO:0008483">
    <property type="term" value="F:transaminase activity"/>
    <property type="evidence" value="ECO:0007669"/>
    <property type="project" value="UniProtKB-KW"/>
</dbReference>
<gene>
    <name evidence="7" type="ORF">OQ273_14025</name>
</gene>
<evidence type="ECO:0000313" key="7">
    <source>
        <dbReference type="EMBL" id="MDA5399695.1"/>
    </source>
</evidence>
<keyword evidence="4" id="KW-0238">DNA-binding</keyword>
<reference evidence="7" key="1">
    <citation type="submission" date="2022-11" db="EMBL/GenBank/DDBJ databases">
        <title>Draft genome sequence of Hoeflea poritis E7-10 and Hoeflea prorocentri PM5-8, separated from scleractinian coral Porites lutea and marine dinoflagellate.</title>
        <authorList>
            <person name="Zhang G."/>
            <person name="Wei Q."/>
            <person name="Cai L."/>
        </authorList>
    </citation>
    <scope>NUCLEOTIDE SEQUENCE</scope>
    <source>
        <strain evidence="7">PM5-8</strain>
    </source>
</reference>
<evidence type="ECO:0000256" key="3">
    <source>
        <dbReference type="ARBA" id="ARBA00023015"/>
    </source>
</evidence>
<comment type="caution">
    <text evidence="7">The sequence shown here is derived from an EMBL/GenBank/DDBJ whole genome shotgun (WGS) entry which is preliminary data.</text>
</comment>
<dbReference type="Gene3D" id="3.40.640.10">
    <property type="entry name" value="Type I PLP-dependent aspartate aminotransferase-like (Major domain)"/>
    <property type="match status" value="1"/>
</dbReference>
<keyword evidence="8" id="KW-1185">Reference proteome</keyword>
<dbReference type="PRINTS" id="PR00035">
    <property type="entry name" value="HTHGNTR"/>
</dbReference>
<name>A0A9X3UJE2_9HYPH</name>
<dbReference type="InterPro" id="IPR036388">
    <property type="entry name" value="WH-like_DNA-bd_sf"/>
</dbReference>
<dbReference type="Proteomes" id="UP001151234">
    <property type="component" value="Unassembled WGS sequence"/>
</dbReference>
<dbReference type="SUPFAM" id="SSF53383">
    <property type="entry name" value="PLP-dependent transferases"/>
    <property type="match status" value="1"/>
</dbReference>
<keyword evidence="2" id="KW-0663">Pyridoxal phosphate</keyword>
<evidence type="ECO:0000256" key="1">
    <source>
        <dbReference type="ARBA" id="ARBA00005384"/>
    </source>
</evidence>
<dbReference type="InterPro" id="IPR000524">
    <property type="entry name" value="Tscrpt_reg_HTH_GntR"/>
</dbReference>
<feature type="domain" description="HTH gntR-type" evidence="6">
    <location>
        <begin position="23"/>
        <end position="91"/>
    </location>
</feature>
<dbReference type="PANTHER" id="PTHR46577">
    <property type="entry name" value="HTH-TYPE TRANSCRIPTIONAL REGULATORY PROTEIN GABR"/>
    <property type="match status" value="1"/>
</dbReference>
<keyword evidence="7" id="KW-0808">Transferase</keyword>
<accession>A0A9X3UJE2</accession>
<keyword evidence="5" id="KW-0804">Transcription</keyword>
<organism evidence="7 8">
    <name type="scientific">Hoeflea prorocentri</name>
    <dbReference type="NCBI Taxonomy" id="1922333"/>
    <lineage>
        <taxon>Bacteria</taxon>
        <taxon>Pseudomonadati</taxon>
        <taxon>Pseudomonadota</taxon>
        <taxon>Alphaproteobacteria</taxon>
        <taxon>Hyphomicrobiales</taxon>
        <taxon>Rhizobiaceae</taxon>
        <taxon>Hoeflea</taxon>
    </lineage>
</organism>
<dbReference type="InterPro" id="IPR004839">
    <property type="entry name" value="Aminotransferase_I/II_large"/>
</dbReference>
<dbReference type="Gene3D" id="1.10.10.10">
    <property type="entry name" value="Winged helix-like DNA-binding domain superfamily/Winged helix DNA-binding domain"/>
    <property type="match status" value="1"/>
</dbReference>
<dbReference type="CDD" id="cd07377">
    <property type="entry name" value="WHTH_GntR"/>
    <property type="match status" value="1"/>
</dbReference>
<dbReference type="GO" id="GO:0030170">
    <property type="term" value="F:pyridoxal phosphate binding"/>
    <property type="evidence" value="ECO:0007669"/>
    <property type="project" value="InterPro"/>
</dbReference>
<dbReference type="Pfam" id="PF00392">
    <property type="entry name" value="GntR"/>
    <property type="match status" value="1"/>
</dbReference>
<comment type="similarity">
    <text evidence="1">In the C-terminal section; belongs to the class-I pyridoxal-phosphate-dependent aminotransferase family.</text>
</comment>
<evidence type="ECO:0000313" key="8">
    <source>
        <dbReference type="Proteomes" id="UP001151234"/>
    </source>
</evidence>
<evidence type="ECO:0000256" key="5">
    <source>
        <dbReference type="ARBA" id="ARBA00023163"/>
    </source>
</evidence>